<accession>A0AAV8WMW5</accession>
<keyword evidence="2" id="KW-1185">Reference proteome</keyword>
<sequence>MQLFDVGVRSLVALQLPKQPGKIQRRRGKKGIQLERVPLVLHDVIDTTRRRRSSQKLVRTISGSDLVVIWIHYHCFVHRKSGCLFNRFQVGHANRISGRSFQTV</sequence>
<dbReference type="EMBL" id="JANEYF010005620">
    <property type="protein sequence ID" value="KAJ8927531.1"/>
    <property type="molecule type" value="Genomic_DNA"/>
</dbReference>
<name>A0AAV8WMW5_9CUCU</name>
<protein>
    <submittedName>
        <fullName evidence="1">Uncharacterized protein</fullName>
    </submittedName>
</protein>
<dbReference type="AlphaFoldDB" id="A0AAV8WMW5"/>
<proteinExistence type="predicted"/>
<organism evidence="1 2">
    <name type="scientific">Rhamnusium bicolor</name>
    <dbReference type="NCBI Taxonomy" id="1586634"/>
    <lineage>
        <taxon>Eukaryota</taxon>
        <taxon>Metazoa</taxon>
        <taxon>Ecdysozoa</taxon>
        <taxon>Arthropoda</taxon>
        <taxon>Hexapoda</taxon>
        <taxon>Insecta</taxon>
        <taxon>Pterygota</taxon>
        <taxon>Neoptera</taxon>
        <taxon>Endopterygota</taxon>
        <taxon>Coleoptera</taxon>
        <taxon>Polyphaga</taxon>
        <taxon>Cucujiformia</taxon>
        <taxon>Chrysomeloidea</taxon>
        <taxon>Cerambycidae</taxon>
        <taxon>Lepturinae</taxon>
        <taxon>Rhagiini</taxon>
        <taxon>Rhamnusium</taxon>
    </lineage>
</organism>
<gene>
    <name evidence="1" type="ORF">NQ314_019988</name>
</gene>
<comment type="caution">
    <text evidence="1">The sequence shown here is derived from an EMBL/GenBank/DDBJ whole genome shotgun (WGS) entry which is preliminary data.</text>
</comment>
<evidence type="ECO:0000313" key="2">
    <source>
        <dbReference type="Proteomes" id="UP001162156"/>
    </source>
</evidence>
<dbReference type="Proteomes" id="UP001162156">
    <property type="component" value="Unassembled WGS sequence"/>
</dbReference>
<reference evidence="1" key="1">
    <citation type="journal article" date="2023" name="Insect Mol. Biol.">
        <title>Genome sequencing provides insights into the evolution of gene families encoding plant cell wall-degrading enzymes in longhorned beetles.</title>
        <authorList>
            <person name="Shin N.R."/>
            <person name="Okamura Y."/>
            <person name="Kirsch R."/>
            <person name="Pauchet Y."/>
        </authorList>
    </citation>
    <scope>NUCLEOTIDE SEQUENCE</scope>
    <source>
        <strain evidence="1">RBIC_L_NR</strain>
    </source>
</reference>
<evidence type="ECO:0000313" key="1">
    <source>
        <dbReference type="EMBL" id="KAJ8927531.1"/>
    </source>
</evidence>